<reference evidence="2 3" key="1">
    <citation type="journal article" date="2011" name="J. Bacteriol.">
        <title>Genome sequence of 'Pedosphaera parvula' Ellin514, an aerobic Verrucomicrobial isolate from pasture soil.</title>
        <authorList>
            <person name="Kant R."/>
            <person name="van Passel M.W."/>
            <person name="Sangwan P."/>
            <person name="Palva A."/>
            <person name="Lucas S."/>
            <person name="Copeland A."/>
            <person name="Lapidus A."/>
            <person name="Glavina Del Rio T."/>
            <person name="Dalin E."/>
            <person name="Tice H."/>
            <person name="Bruce D."/>
            <person name="Goodwin L."/>
            <person name="Pitluck S."/>
            <person name="Chertkov O."/>
            <person name="Larimer F.W."/>
            <person name="Land M.L."/>
            <person name="Hauser L."/>
            <person name="Brettin T.S."/>
            <person name="Detter J.C."/>
            <person name="Han S."/>
            <person name="de Vos W.M."/>
            <person name="Janssen P.H."/>
            <person name="Smidt H."/>
        </authorList>
    </citation>
    <scope>NUCLEOTIDE SEQUENCE [LARGE SCALE GENOMIC DNA]</scope>
    <source>
        <strain evidence="2 3">Ellin514</strain>
    </source>
</reference>
<feature type="transmembrane region" description="Helical" evidence="1">
    <location>
        <begin position="6"/>
        <end position="24"/>
    </location>
</feature>
<keyword evidence="1" id="KW-1133">Transmembrane helix</keyword>
<feature type="transmembrane region" description="Helical" evidence="1">
    <location>
        <begin position="36"/>
        <end position="58"/>
    </location>
</feature>
<evidence type="ECO:0008006" key="4">
    <source>
        <dbReference type="Google" id="ProtNLM"/>
    </source>
</evidence>
<sequence>MEFSRFPFAIIILFVFSVYGWGRFCKLFCDRRLFRFHTIPFALGLALLNVAGGVLNLFGLAKSWTLLSLMLSGAALGAFELVRLQPWRGLALSKASIPVWVALGFALSAGAWLAPSEIFNIGDDFHTYAVRAVRMTQTGSVGGNAFDPLGLDSLGSQSFFHAFFLQGSDIRMLNGFDAVICFAFSLLLIAELSIRWRLHWFTGTLAVLCTAVINPQYVNISPVYSGALGIMSLLICGVLLARTLASNVLSNRWRSELSLGLIFAWLITLKVTLAVFAGCFLGTLYLLLLFKAKAVQRRTVFQSGFIVAGFTGIFVLPWALISLPTILKARELAAGLHAQADLATKYSSLSAHNIPAMFSMAPTFYGNRPLSFFFVILVVGVAGLIAFLRRGANRNSSSGSLILAVGITLPVTYLAFGHLFPAETAVRYLCPSLIGAFAVTVLCFVRLTYQTVVGEAVRQRWALSSCLVGVIVLFGGTFWGRVRMAATNRTLLAFPTSPEYKGYSRGRISPFEAEYYSSIQTNMAPGARALVFTVAPFQMDFTRNELLTASITGIINPQLHFPAGADGESFQRYLRSMGVRYVLMETDGYAVPKSGYLEGCRRSRFTVDQKIGDFGLYLRQTLLELSRRNRICYSDDRMVLYELKDSPVSAQTENGLNQATPQNHGKIY</sequence>
<dbReference type="EMBL" id="ABOX02000022">
    <property type="protein sequence ID" value="EEF59963.1"/>
    <property type="molecule type" value="Genomic_DNA"/>
</dbReference>
<dbReference type="STRING" id="320771.Cflav_PD2767"/>
<dbReference type="OrthoDB" id="9837111at2"/>
<feature type="transmembrane region" description="Helical" evidence="1">
    <location>
        <begin position="400"/>
        <end position="420"/>
    </location>
</feature>
<dbReference type="RefSeq" id="WP_007416080.1">
    <property type="nucleotide sequence ID" value="NZ_ABOX02000022.1"/>
</dbReference>
<dbReference type="AlphaFoldDB" id="B9XJT7"/>
<keyword evidence="1" id="KW-0812">Transmembrane</keyword>
<gene>
    <name evidence="2" type="ORF">Cflav_PD2767</name>
</gene>
<name>B9XJT7_PEDPL</name>
<organism evidence="2 3">
    <name type="scientific">Pedosphaera parvula (strain Ellin514)</name>
    <dbReference type="NCBI Taxonomy" id="320771"/>
    <lineage>
        <taxon>Bacteria</taxon>
        <taxon>Pseudomonadati</taxon>
        <taxon>Verrucomicrobiota</taxon>
        <taxon>Pedosphaerae</taxon>
        <taxon>Pedosphaerales</taxon>
        <taxon>Pedosphaeraceae</taxon>
        <taxon>Pedosphaera</taxon>
    </lineage>
</organism>
<protein>
    <recommendedName>
        <fullName evidence="4">Glycosyltransferase RgtA/B/C/D-like domain-containing protein</fullName>
    </recommendedName>
</protein>
<proteinExistence type="predicted"/>
<keyword evidence="3" id="KW-1185">Reference proteome</keyword>
<feature type="transmembrane region" description="Helical" evidence="1">
    <location>
        <begin position="223"/>
        <end position="242"/>
    </location>
</feature>
<keyword evidence="1" id="KW-0472">Membrane</keyword>
<feature type="transmembrane region" description="Helical" evidence="1">
    <location>
        <begin position="262"/>
        <end position="288"/>
    </location>
</feature>
<feature type="transmembrane region" description="Helical" evidence="1">
    <location>
        <begin position="64"/>
        <end position="83"/>
    </location>
</feature>
<feature type="transmembrane region" description="Helical" evidence="1">
    <location>
        <begin position="370"/>
        <end position="388"/>
    </location>
</feature>
<evidence type="ECO:0000256" key="1">
    <source>
        <dbReference type="SAM" id="Phobius"/>
    </source>
</evidence>
<feature type="transmembrane region" description="Helical" evidence="1">
    <location>
        <begin position="461"/>
        <end position="480"/>
    </location>
</feature>
<accession>B9XJT7</accession>
<feature type="transmembrane region" description="Helical" evidence="1">
    <location>
        <begin position="300"/>
        <end position="321"/>
    </location>
</feature>
<dbReference type="Proteomes" id="UP000003688">
    <property type="component" value="Unassembled WGS sequence"/>
</dbReference>
<evidence type="ECO:0000313" key="3">
    <source>
        <dbReference type="Proteomes" id="UP000003688"/>
    </source>
</evidence>
<feature type="transmembrane region" description="Helical" evidence="1">
    <location>
        <begin position="95"/>
        <end position="114"/>
    </location>
</feature>
<feature type="transmembrane region" description="Helical" evidence="1">
    <location>
        <begin position="172"/>
        <end position="190"/>
    </location>
</feature>
<feature type="transmembrane region" description="Helical" evidence="1">
    <location>
        <begin position="426"/>
        <end position="449"/>
    </location>
</feature>
<evidence type="ECO:0000313" key="2">
    <source>
        <dbReference type="EMBL" id="EEF59963.1"/>
    </source>
</evidence>
<comment type="caution">
    <text evidence="2">The sequence shown here is derived from an EMBL/GenBank/DDBJ whole genome shotgun (WGS) entry which is preliminary data.</text>
</comment>